<feature type="transmembrane region" description="Helical" evidence="2">
    <location>
        <begin position="97"/>
        <end position="118"/>
    </location>
</feature>
<dbReference type="KEGG" id="ccan:109701156"/>
<keyword evidence="2" id="KW-0472">Membrane</keyword>
<organism evidence="3">
    <name type="scientific">Castor canadensis</name>
    <name type="common">American beaver</name>
    <dbReference type="NCBI Taxonomy" id="51338"/>
    <lineage>
        <taxon>Eukaryota</taxon>
        <taxon>Metazoa</taxon>
        <taxon>Chordata</taxon>
        <taxon>Craniata</taxon>
        <taxon>Vertebrata</taxon>
        <taxon>Euteleostomi</taxon>
        <taxon>Mammalia</taxon>
        <taxon>Eutheria</taxon>
        <taxon>Euarchontoglires</taxon>
        <taxon>Glires</taxon>
        <taxon>Rodentia</taxon>
        <taxon>Castorimorpha</taxon>
        <taxon>Castoridae</taxon>
        <taxon>Castor</taxon>
    </lineage>
</organism>
<protein>
    <submittedName>
        <fullName evidence="3">Uncharacterized protein LOC109701156 isoform X1</fullName>
    </submittedName>
</protein>
<feature type="region of interest" description="Disordered" evidence="1">
    <location>
        <begin position="28"/>
        <end position="89"/>
    </location>
</feature>
<feature type="compositionally biased region" description="Basic and acidic residues" evidence="1">
    <location>
        <begin position="28"/>
        <end position="52"/>
    </location>
</feature>
<evidence type="ECO:0000313" key="3">
    <source>
        <dbReference type="RefSeq" id="XP_020042154.1"/>
    </source>
</evidence>
<name>A0A8B7WDZ3_CASCN</name>
<keyword evidence="2" id="KW-1133">Transmembrane helix</keyword>
<dbReference type="AlphaFoldDB" id="A0A8B7WDZ3"/>
<dbReference type="RefSeq" id="XP_020042154.1">
    <property type="nucleotide sequence ID" value="XM_020186565.1"/>
</dbReference>
<evidence type="ECO:0000256" key="1">
    <source>
        <dbReference type="SAM" id="MobiDB-lite"/>
    </source>
</evidence>
<sequence length="137" mass="15623">MAVMCALKYKRIKQVEAYTFLILPAEKEDAKKKTEKETAIDVKKKEPGKAPEAKQGTTKVAAQAAAKKDEKKEDSKKTKNLQKNSPREKVRKCMPSLFVYTVSLYYYYWSAAVVRPAVLNLPFLGFMHVDSVEFLLE</sequence>
<keyword evidence="2" id="KW-0812">Transmembrane</keyword>
<proteinExistence type="predicted"/>
<feature type="compositionally biased region" description="Low complexity" evidence="1">
    <location>
        <begin position="53"/>
        <end position="65"/>
    </location>
</feature>
<evidence type="ECO:0000256" key="2">
    <source>
        <dbReference type="SAM" id="Phobius"/>
    </source>
</evidence>
<accession>A0A8B7WDZ3</accession>
<gene>
    <name evidence="3" type="primary">LOC109701156</name>
</gene>
<reference evidence="3" key="1">
    <citation type="submission" date="2025-08" db="UniProtKB">
        <authorList>
            <consortium name="RefSeq"/>
        </authorList>
    </citation>
    <scope>IDENTIFICATION</scope>
    <source>
        <tissue evidence="3">Leukocyte</tissue>
    </source>
</reference>
<feature type="compositionally biased region" description="Basic and acidic residues" evidence="1">
    <location>
        <begin position="66"/>
        <end position="77"/>
    </location>
</feature>